<reference evidence="1 2" key="1">
    <citation type="submission" date="2018-11" db="EMBL/GenBank/DDBJ databases">
        <title>Genomes From Bacteria Associated with the Canine Oral Cavity: a Test Case for Automated Genome-Based Taxonomic Assignment.</title>
        <authorList>
            <person name="Coil D.A."/>
            <person name="Jospin G."/>
            <person name="Darling A.E."/>
            <person name="Wallis C."/>
            <person name="Davis I.J."/>
            <person name="Harris S."/>
            <person name="Eisen J.A."/>
            <person name="Holcombe L.J."/>
            <person name="O'Flynn C."/>
        </authorList>
    </citation>
    <scope>NUCLEOTIDE SEQUENCE [LARGE SCALE GENOMIC DNA]</scope>
    <source>
        <strain evidence="1 2">OH2822_COT-296</strain>
    </source>
</reference>
<dbReference type="AlphaFoldDB" id="A0A3P1WWW2"/>
<protein>
    <submittedName>
        <fullName evidence="1">Uncharacterized protein</fullName>
    </submittedName>
</protein>
<dbReference type="RefSeq" id="WP_125226726.1">
    <property type="nucleotide sequence ID" value="NZ_RQYT01000002.1"/>
</dbReference>
<gene>
    <name evidence="1" type="ORF">EII35_01655</name>
</gene>
<organism evidence="1 2">
    <name type="scientific">Arachnia propionica</name>
    <dbReference type="NCBI Taxonomy" id="1750"/>
    <lineage>
        <taxon>Bacteria</taxon>
        <taxon>Bacillati</taxon>
        <taxon>Actinomycetota</taxon>
        <taxon>Actinomycetes</taxon>
        <taxon>Propionibacteriales</taxon>
        <taxon>Propionibacteriaceae</taxon>
        <taxon>Arachnia</taxon>
    </lineage>
</organism>
<dbReference type="EMBL" id="RQYT01000002">
    <property type="protein sequence ID" value="RRD51134.1"/>
    <property type="molecule type" value="Genomic_DNA"/>
</dbReference>
<dbReference type="Proteomes" id="UP000280935">
    <property type="component" value="Unassembled WGS sequence"/>
</dbReference>
<comment type="caution">
    <text evidence="1">The sequence shown here is derived from an EMBL/GenBank/DDBJ whole genome shotgun (WGS) entry which is preliminary data.</text>
</comment>
<name>A0A3P1WWW2_9ACTN</name>
<dbReference type="OrthoDB" id="7189707at2"/>
<accession>A0A3P1WWW2</accession>
<evidence type="ECO:0000313" key="1">
    <source>
        <dbReference type="EMBL" id="RRD51134.1"/>
    </source>
</evidence>
<proteinExistence type="predicted"/>
<evidence type="ECO:0000313" key="2">
    <source>
        <dbReference type="Proteomes" id="UP000280935"/>
    </source>
</evidence>
<sequence>MSRSRPNNFLNFTTFINADVALVTCPRCGNGFERVVGRRISCLHCAWTPAPGPRCRCQGWRCPDPAAPAWDHTLELHCPRCGSVREEVRPLRPDHSPTPPMCACGARMQLTPRGLNRDRIQAAHNVPVDHDGLTGLPFHLRTRCAGHILWAANLDHLSHLEEFVGAARRPRKEPGAPHDLGHSLPRWMIRAGNRAEVLAALTHLRVLAARALAVTTRKDIGTGCRVR</sequence>